<gene>
    <name evidence="2" type="ORF">GII30_14965</name>
</gene>
<protein>
    <submittedName>
        <fullName evidence="2">Uncharacterized protein</fullName>
    </submittedName>
</protein>
<sequence length="150" mass="16600">MGTFDELEIDGIRWQTKALGKHMGVRRPGDEVEVRRVAGPDDPADVAAYAYDDLPGRYVVQVQAIEYALVENGRLVGLATAADREQLSDATFDCHGRDEHDLLTYDGPFDPRRPRRAMTPVHRRPLPGSPEDTAFEQALDEPTGDDAPDA</sequence>
<evidence type="ECO:0000313" key="2">
    <source>
        <dbReference type="EMBL" id="QHN40276.1"/>
    </source>
</evidence>
<evidence type="ECO:0000256" key="1">
    <source>
        <dbReference type="SAM" id="MobiDB-lite"/>
    </source>
</evidence>
<dbReference type="AlphaFoldDB" id="A0A857KLZ1"/>
<feature type="compositionally biased region" description="Acidic residues" evidence="1">
    <location>
        <begin position="138"/>
        <end position="150"/>
    </location>
</feature>
<dbReference type="RefSeq" id="WP_005182241.1">
    <property type="nucleotide sequence ID" value="NZ_CP045804.1"/>
</dbReference>
<name>A0A857KLZ1_9ACTN</name>
<feature type="region of interest" description="Disordered" evidence="1">
    <location>
        <begin position="97"/>
        <end position="150"/>
    </location>
</feature>
<reference evidence="2" key="1">
    <citation type="journal article" date="2021" name="Nat. Microbiol.">
        <title>Cocultivation of an ultrasmall environmental parasitic bacterium with lytic ability against bacteria associated with wastewater foams.</title>
        <authorList>
            <person name="Batinovic S."/>
            <person name="Rose J.J.A."/>
            <person name="Ratcliffe J."/>
            <person name="Seviour R.J."/>
            <person name="Petrovski S."/>
        </authorList>
    </citation>
    <scope>NUCLEOTIDE SEQUENCE</scope>
    <source>
        <strain evidence="2">CON44</strain>
    </source>
</reference>
<accession>A0A857KLZ1</accession>
<proteinExistence type="predicted"/>
<dbReference type="EMBL" id="CP045810">
    <property type="protein sequence ID" value="QHN40276.1"/>
    <property type="molecule type" value="Genomic_DNA"/>
</dbReference>
<organism evidence="2">
    <name type="scientific">Gordonia amarae</name>
    <dbReference type="NCBI Taxonomy" id="36821"/>
    <lineage>
        <taxon>Bacteria</taxon>
        <taxon>Bacillati</taxon>
        <taxon>Actinomycetota</taxon>
        <taxon>Actinomycetes</taxon>
        <taxon>Mycobacteriales</taxon>
        <taxon>Gordoniaceae</taxon>
        <taxon>Gordonia</taxon>
    </lineage>
</organism>
<feature type="compositionally biased region" description="Basic residues" evidence="1">
    <location>
        <begin position="113"/>
        <end position="125"/>
    </location>
</feature>